<reference evidence="3" key="1">
    <citation type="submission" date="2019-10" db="EMBL/GenBank/DDBJ databases">
        <title>Antimicrobial potential of Antarctic Bacteria.</title>
        <authorList>
            <person name="Benaud N."/>
            <person name="Edwards R.J."/>
            <person name="Ferrari B.C."/>
        </authorList>
    </citation>
    <scope>NUCLEOTIDE SEQUENCE [LARGE SCALE GENOMIC DNA]</scope>
    <source>
        <strain evidence="3">NBSH44</strain>
    </source>
</reference>
<dbReference type="KEGG" id="sfiy:F0344_03855"/>
<dbReference type="CDD" id="cd04301">
    <property type="entry name" value="NAT_SF"/>
    <property type="match status" value="1"/>
</dbReference>
<dbReference type="AlphaFoldDB" id="A0A7G7BET5"/>
<dbReference type="EMBL" id="CP045702">
    <property type="protein sequence ID" value="QNE73850.1"/>
    <property type="molecule type" value="Genomic_DNA"/>
</dbReference>
<gene>
    <name evidence="2" type="ORF">F0344_03855</name>
</gene>
<sequence length="265" mass="28788">MESERDALLALFDHEMREHARPEGPGVRVERAGDVVRQVGRADDWNGVVWSAPGLDSARADTAIAAQVAYFTSLGHDAFEWKVYAHDRPADLPERLLAAGFVPEPPETLLVAPVADLPTAVVLPAGIELRTVTDAAGVELMGRAHEEAFGTDWARIGHQVLTRLKEDADSFVGVLAMAGDEPVGSARMEFCPGTGFAGLWGGGTVAPWRGKGVYRAMVAYRARIAAERGYRHLQVDATDRSAPILRRLGFSELSTTTPYVYRPVR</sequence>
<dbReference type="InterPro" id="IPR000182">
    <property type="entry name" value="GNAT_dom"/>
</dbReference>
<protein>
    <submittedName>
        <fullName evidence="2">GNAT family N-acetyltransferase</fullName>
    </submittedName>
</protein>
<evidence type="ECO:0000313" key="3">
    <source>
        <dbReference type="Proteomes" id="UP000515307"/>
    </source>
</evidence>
<feature type="domain" description="N-acetyltransferase" evidence="1">
    <location>
        <begin position="127"/>
        <end position="265"/>
    </location>
</feature>
<evidence type="ECO:0000313" key="2">
    <source>
        <dbReference type="EMBL" id="QNE73850.1"/>
    </source>
</evidence>
<dbReference type="SUPFAM" id="SSF55729">
    <property type="entry name" value="Acyl-CoA N-acyltransferases (Nat)"/>
    <property type="match status" value="1"/>
</dbReference>
<proteinExistence type="predicted"/>
<dbReference type="RefSeq" id="WP_185297417.1">
    <property type="nucleotide sequence ID" value="NZ_CP045702.1"/>
</dbReference>
<dbReference type="InterPro" id="IPR016181">
    <property type="entry name" value="Acyl_CoA_acyltransferase"/>
</dbReference>
<keyword evidence="3" id="KW-1185">Reference proteome</keyword>
<evidence type="ECO:0000259" key="1">
    <source>
        <dbReference type="PROSITE" id="PS51186"/>
    </source>
</evidence>
<dbReference type="PROSITE" id="PS51186">
    <property type="entry name" value="GNAT"/>
    <property type="match status" value="1"/>
</dbReference>
<organism evidence="2 3">
    <name type="scientific">Streptomyces finlayi</name>
    <dbReference type="NCBI Taxonomy" id="67296"/>
    <lineage>
        <taxon>Bacteria</taxon>
        <taxon>Bacillati</taxon>
        <taxon>Actinomycetota</taxon>
        <taxon>Actinomycetes</taxon>
        <taxon>Kitasatosporales</taxon>
        <taxon>Streptomycetaceae</taxon>
        <taxon>Streptomyces</taxon>
    </lineage>
</organism>
<dbReference type="Pfam" id="PF00583">
    <property type="entry name" value="Acetyltransf_1"/>
    <property type="match status" value="1"/>
</dbReference>
<name>A0A7G7BET5_9ACTN</name>
<dbReference type="Proteomes" id="UP000515307">
    <property type="component" value="Chromosome"/>
</dbReference>
<keyword evidence="2" id="KW-0808">Transferase</keyword>
<accession>A0A7G7BET5</accession>
<dbReference type="Gene3D" id="3.40.630.30">
    <property type="match status" value="1"/>
</dbReference>
<dbReference type="GO" id="GO:0016747">
    <property type="term" value="F:acyltransferase activity, transferring groups other than amino-acyl groups"/>
    <property type="evidence" value="ECO:0007669"/>
    <property type="project" value="InterPro"/>
</dbReference>